<dbReference type="Gene3D" id="3.40.50.150">
    <property type="entry name" value="Vaccinia Virus protein VP39"/>
    <property type="match status" value="1"/>
</dbReference>
<feature type="binding site" evidence="4">
    <location>
        <position position="75"/>
    </location>
    <ligand>
        <name>S-adenosyl-L-methionine</name>
        <dbReference type="ChEBI" id="CHEBI:59789"/>
    </ligand>
</feature>
<proteinExistence type="inferred from homology"/>
<dbReference type="GO" id="GO:0009234">
    <property type="term" value="P:menaquinone biosynthetic process"/>
    <property type="evidence" value="ECO:0007669"/>
    <property type="project" value="UniProtKB-UniRule"/>
</dbReference>
<dbReference type="GO" id="GO:0043770">
    <property type="term" value="F:demethylmenaquinone methyltransferase activity"/>
    <property type="evidence" value="ECO:0007669"/>
    <property type="project" value="UniProtKB-UniRule"/>
</dbReference>
<dbReference type="InterPro" id="IPR004033">
    <property type="entry name" value="UbiE/COQ5_MeTrFase"/>
</dbReference>
<dbReference type="Proteomes" id="UP000182975">
    <property type="component" value="Unassembled WGS sequence"/>
</dbReference>
<keyword evidence="1 4" id="KW-0489">Methyltransferase</keyword>
<dbReference type="HAMAP" id="MF_01813">
    <property type="entry name" value="MenG_UbiE_methyltr"/>
    <property type="match status" value="1"/>
</dbReference>
<name>A0A172RWG0_9ACTN</name>
<dbReference type="EMBL" id="FOEC01000010">
    <property type="protein sequence ID" value="SEO89977.1"/>
    <property type="molecule type" value="Genomic_DNA"/>
</dbReference>
<dbReference type="EC" id="2.1.1.163" evidence="4"/>
<keyword evidence="2 4" id="KW-0808">Transferase</keyword>
<dbReference type="PANTHER" id="PTHR43591">
    <property type="entry name" value="METHYLTRANSFERASE"/>
    <property type="match status" value="1"/>
</dbReference>
<comment type="similarity">
    <text evidence="4">Belongs to the class I-like SAM-binding methyltransferase superfamily. MenG/UbiE family.</text>
</comment>
<sequence length="256" mass="28553">MTDSKSHTIDTATGKEAPAEISEERVLNIFTEIAEQYERFNRSSSFHQDHKWLDRLVELAPITSSSRILDVAGGTGEVTFAICRKAHPAHILLTDYTPAMLEVAKRRIAAGDARSVNVDTQVVDAQVVDAQKMPFEDNSFDVVTMAYGIRNMPDRMAALREIRRVLVPGGTACILEFSTPPRPVERAFYNLYLKWGIPAWGQHYTGKREDFVYLADSIKAFPAQEEFCDMLRAAGFGHVAYENLAFGAVAIHTAVK</sequence>
<dbReference type="PATRIC" id="fig|79604.3.peg.321"/>
<dbReference type="GO" id="GO:0032259">
    <property type="term" value="P:methylation"/>
    <property type="evidence" value="ECO:0007669"/>
    <property type="project" value="UniProtKB-KW"/>
</dbReference>
<comment type="catalytic activity">
    <reaction evidence="4">
        <text>a 2-demethylmenaquinol + S-adenosyl-L-methionine = a menaquinol + S-adenosyl-L-homocysteine + H(+)</text>
        <dbReference type="Rhea" id="RHEA:42640"/>
        <dbReference type="Rhea" id="RHEA-COMP:9539"/>
        <dbReference type="Rhea" id="RHEA-COMP:9563"/>
        <dbReference type="ChEBI" id="CHEBI:15378"/>
        <dbReference type="ChEBI" id="CHEBI:18151"/>
        <dbReference type="ChEBI" id="CHEBI:55437"/>
        <dbReference type="ChEBI" id="CHEBI:57856"/>
        <dbReference type="ChEBI" id="CHEBI:59789"/>
        <dbReference type="EC" id="2.1.1.163"/>
    </reaction>
</comment>
<gene>
    <name evidence="4" type="primary">menG</name>
    <name evidence="5" type="ORF">SAMN02910314_01558</name>
</gene>
<evidence type="ECO:0000256" key="2">
    <source>
        <dbReference type="ARBA" id="ARBA00022679"/>
    </source>
</evidence>
<comment type="pathway">
    <text evidence="4">Quinol/quinone metabolism; menaquinone biosynthesis; menaquinol from 1,4-dihydroxy-2-naphthoate: step 2/2.</text>
</comment>
<comment type="function">
    <text evidence="4">Methyltransferase required for the conversion of demethylmenaquinol (DMKH2) to menaquinol (MKH2).</text>
</comment>
<dbReference type="PROSITE" id="PS51608">
    <property type="entry name" value="SAM_MT_UBIE"/>
    <property type="match status" value="1"/>
</dbReference>
<keyword evidence="3 4" id="KW-0949">S-adenosyl-L-methionine</keyword>
<dbReference type="OrthoDB" id="9808140at2"/>
<feature type="binding site" evidence="4">
    <location>
        <position position="95"/>
    </location>
    <ligand>
        <name>S-adenosyl-L-methionine</name>
        <dbReference type="ChEBI" id="CHEBI:59789"/>
    </ligand>
</feature>
<dbReference type="STRING" id="79604.AAY81_01555"/>
<comment type="caution">
    <text evidence="4">Lacks conserved residue(s) required for the propagation of feature annotation.</text>
</comment>
<protein>
    <recommendedName>
        <fullName evidence="4">Demethylmenaquinone methyltransferase</fullName>
        <ecNumber evidence="4">2.1.1.163</ecNumber>
    </recommendedName>
</protein>
<evidence type="ECO:0000256" key="3">
    <source>
        <dbReference type="ARBA" id="ARBA00022691"/>
    </source>
</evidence>
<keyword evidence="4" id="KW-0474">Menaquinone biosynthesis</keyword>
<dbReference type="NCBIfam" id="TIGR01934">
    <property type="entry name" value="MenG_MenH_UbiE"/>
    <property type="match status" value="1"/>
</dbReference>
<dbReference type="PANTHER" id="PTHR43591:SF24">
    <property type="entry name" value="2-METHOXY-6-POLYPRENYL-1,4-BENZOQUINOL METHYLASE, MITOCHONDRIAL"/>
    <property type="match status" value="1"/>
</dbReference>
<evidence type="ECO:0000313" key="5">
    <source>
        <dbReference type="EMBL" id="SEO89977.1"/>
    </source>
</evidence>
<keyword evidence="6" id="KW-1185">Reference proteome</keyword>
<reference evidence="6" key="1">
    <citation type="submission" date="2016-10" db="EMBL/GenBank/DDBJ databases">
        <authorList>
            <person name="Varghese N."/>
        </authorList>
    </citation>
    <scope>NUCLEOTIDE SEQUENCE [LARGE SCALE GENOMIC DNA]</scope>
    <source>
        <strain evidence="6">DSM 21843</strain>
    </source>
</reference>
<evidence type="ECO:0000313" key="6">
    <source>
        <dbReference type="Proteomes" id="UP000182975"/>
    </source>
</evidence>
<dbReference type="Pfam" id="PF01209">
    <property type="entry name" value="Ubie_methyltran"/>
    <property type="match status" value="1"/>
</dbReference>
<dbReference type="AlphaFoldDB" id="A0A172RWG0"/>
<dbReference type="SUPFAM" id="SSF53335">
    <property type="entry name" value="S-adenosyl-L-methionine-dependent methyltransferases"/>
    <property type="match status" value="1"/>
</dbReference>
<dbReference type="CDD" id="cd02440">
    <property type="entry name" value="AdoMet_MTases"/>
    <property type="match status" value="1"/>
</dbReference>
<dbReference type="UniPathway" id="UPA00079">
    <property type="reaction ID" value="UER00169"/>
</dbReference>
<dbReference type="KEGG" id="ddt:AAY81_01555"/>
<dbReference type="InterPro" id="IPR029063">
    <property type="entry name" value="SAM-dependent_MTases_sf"/>
</dbReference>
<evidence type="ECO:0000256" key="1">
    <source>
        <dbReference type="ARBA" id="ARBA00022603"/>
    </source>
</evidence>
<dbReference type="RefSeq" id="WP_066660559.1">
    <property type="nucleotide sequence ID" value="NZ_CP011402.1"/>
</dbReference>
<organism evidence="5 6">
    <name type="scientific">Denitrobacterium detoxificans</name>
    <dbReference type="NCBI Taxonomy" id="79604"/>
    <lineage>
        <taxon>Bacteria</taxon>
        <taxon>Bacillati</taxon>
        <taxon>Actinomycetota</taxon>
        <taxon>Coriobacteriia</taxon>
        <taxon>Eggerthellales</taxon>
        <taxon>Eggerthellaceae</taxon>
        <taxon>Denitrobacterium</taxon>
    </lineage>
</organism>
<feature type="binding site" evidence="4">
    <location>
        <begin position="129"/>
        <end position="130"/>
    </location>
    <ligand>
        <name>S-adenosyl-L-methionine</name>
        <dbReference type="ChEBI" id="CHEBI:59789"/>
    </ligand>
</feature>
<evidence type="ECO:0000256" key="4">
    <source>
        <dbReference type="HAMAP-Rule" id="MF_01813"/>
    </source>
</evidence>
<accession>A0A172RWG0</accession>